<evidence type="ECO:0000259" key="1">
    <source>
        <dbReference type="Pfam" id="PF00534"/>
    </source>
</evidence>
<dbReference type="CDD" id="cd03811">
    <property type="entry name" value="GT4_GT28_WabH-like"/>
    <property type="match status" value="1"/>
</dbReference>
<dbReference type="PANTHER" id="PTHR12526">
    <property type="entry name" value="GLYCOSYLTRANSFERASE"/>
    <property type="match status" value="1"/>
</dbReference>
<proteinExistence type="predicted"/>
<dbReference type="Gene3D" id="3.40.50.2000">
    <property type="entry name" value="Glycogen Phosphorylase B"/>
    <property type="match status" value="2"/>
</dbReference>
<dbReference type="EMBL" id="JAVDWA010000003">
    <property type="protein sequence ID" value="MDR7073362.1"/>
    <property type="molecule type" value="Genomic_DNA"/>
</dbReference>
<name>A0ABU1U1N7_9BACL</name>
<evidence type="ECO:0000313" key="2">
    <source>
        <dbReference type="EMBL" id="MDR7073362.1"/>
    </source>
</evidence>
<dbReference type="InterPro" id="IPR001296">
    <property type="entry name" value="Glyco_trans_1"/>
</dbReference>
<dbReference type="RefSeq" id="WP_310258860.1">
    <property type="nucleotide sequence ID" value="NZ_JAVDWA010000003.1"/>
</dbReference>
<dbReference type="SUPFAM" id="SSF53756">
    <property type="entry name" value="UDP-Glycosyltransferase/glycogen phosphorylase"/>
    <property type="match status" value="1"/>
</dbReference>
<feature type="domain" description="Glycosyl transferase family 1" evidence="1">
    <location>
        <begin position="228"/>
        <end position="372"/>
    </location>
</feature>
<gene>
    <name evidence="2" type="ORF">J2X07_002348</name>
</gene>
<protein>
    <submittedName>
        <fullName evidence="2">Glycosyltransferase involved in cell wall biosynthesis</fullName>
    </submittedName>
</protein>
<reference evidence="2 3" key="1">
    <citation type="submission" date="2023-07" db="EMBL/GenBank/DDBJ databases">
        <title>Sorghum-associated microbial communities from plants grown in Nebraska, USA.</title>
        <authorList>
            <person name="Schachtman D."/>
        </authorList>
    </citation>
    <scope>NUCLEOTIDE SEQUENCE [LARGE SCALE GENOMIC DNA]</scope>
    <source>
        <strain evidence="2 3">BE211</strain>
    </source>
</reference>
<accession>A0ABU1U1N7</accession>
<organism evidence="2 3">
    <name type="scientific">Fictibacillus barbaricus</name>
    <dbReference type="NCBI Taxonomy" id="182136"/>
    <lineage>
        <taxon>Bacteria</taxon>
        <taxon>Bacillati</taxon>
        <taxon>Bacillota</taxon>
        <taxon>Bacilli</taxon>
        <taxon>Bacillales</taxon>
        <taxon>Fictibacillaceae</taxon>
        <taxon>Fictibacillus</taxon>
    </lineage>
</organism>
<evidence type="ECO:0000313" key="3">
    <source>
        <dbReference type="Proteomes" id="UP001258181"/>
    </source>
</evidence>
<dbReference type="Pfam" id="PF00534">
    <property type="entry name" value="Glycos_transf_1"/>
    <property type="match status" value="1"/>
</dbReference>
<comment type="caution">
    <text evidence="2">The sequence shown here is derived from an EMBL/GenBank/DDBJ whole genome shotgun (WGS) entry which is preliminary data.</text>
</comment>
<dbReference type="PANTHER" id="PTHR12526:SF630">
    <property type="entry name" value="GLYCOSYLTRANSFERASE"/>
    <property type="match status" value="1"/>
</dbReference>
<sequence length="396" mass="45455">MKKKILFMVINMNVGGTEKALLNMISEMPREEFDITILMLEKYGGFLDLIPKDVQVKYLEGYNKIKPILNKPPKTTAWNLINEGKVLNGLYLLILHFTSKLIKDRSIIFKYILKNIPDFKNDFDIAVAYAGPMDFISYFIVKKIKAKKKIQWIHFDITKIGFNKHFASKIYNKFDQIFVVSKEAKNKLINAVPTIKGKTDIFFNMVSKNEVFKQSKEGTGFNDNFEGERILTVGRLTNEKGQDLAIKVLVRLIKNGYNVRWYCLGEGSSRTEYEKLIAENNLQNNFILLGSNPNPYPFIDQCDIYVQPSRYEGYCISLIEARILKKPIVTTNVNGVNEQIKNGVTGLVVKIDENELYVAVSKLLKDHKLRNILCSNLLDESIKSSIEDKNMSSIFN</sequence>
<keyword evidence="3" id="KW-1185">Reference proteome</keyword>
<dbReference type="Proteomes" id="UP001258181">
    <property type="component" value="Unassembled WGS sequence"/>
</dbReference>